<accession>A0A816MI28</accession>
<dbReference type="Proteomes" id="UP001295469">
    <property type="component" value="Chromosome C07"/>
</dbReference>
<proteinExistence type="predicted"/>
<dbReference type="AlphaFoldDB" id="A0A816MI28"/>
<keyword evidence="1" id="KW-0812">Transmembrane</keyword>
<sequence>MMSSGLICYESVWWVTLERERATMANFYFLQLWSFMFWLFTLSPQNSSNVFYGSLDLATNF</sequence>
<evidence type="ECO:0000256" key="1">
    <source>
        <dbReference type="SAM" id="Phobius"/>
    </source>
</evidence>
<reference evidence="2" key="1">
    <citation type="submission" date="2021-01" db="EMBL/GenBank/DDBJ databases">
        <authorList>
            <consortium name="Genoscope - CEA"/>
            <person name="William W."/>
        </authorList>
    </citation>
    <scope>NUCLEOTIDE SEQUENCE</scope>
</reference>
<keyword evidence="1" id="KW-0472">Membrane</keyword>
<organism evidence="2">
    <name type="scientific">Brassica napus</name>
    <name type="common">Rape</name>
    <dbReference type="NCBI Taxonomy" id="3708"/>
    <lineage>
        <taxon>Eukaryota</taxon>
        <taxon>Viridiplantae</taxon>
        <taxon>Streptophyta</taxon>
        <taxon>Embryophyta</taxon>
        <taxon>Tracheophyta</taxon>
        <taxon>Spermatophyta</taxon>
        <taxon>Magnoliopsida</taxon>
        <taxon>eudicotyledons</taxon>
        <taxon>Gunneridae</taxon>
        <taxon>Pentapetalae</taxon>
        <taxon>rosids</taxon>
        <taxon>malvids</taxon>
        <taxon>Brassicales</taxon>
        <taxon>Brassicaceae</taxon>
        <taxon>Brassiceae</taxon>
        <taxon>Brassica</taxon>
    </lineage>
</organism>
<feature type="transmembrane region" description="Helical" evidence="1">
    <location>
        <begin position="25"/>
        <end position="42"/>
    </location>
</feature>
<protein>
    <submittedName>
        <fullName evidence="2">(rape) hypothetical protein</fullName>
    </submittedName>
</protein>
<dbReference type="EMBL" id="HG994371">
    <property type="protein sequence ID" value="CAF1998390.1"/>
    <property type="molecule type" value="Genomic_DNA"/>
</dbReference>
<gene>
    <name evidence="2" type="ORF">DARMORV10_C07P32360.1</name>
</gene>
<evidence type="ECO:0000313" key="2">
    <source>
        <dbReference type="EMBL" id="CAF1998390.1"/>
    </source>
</evidence>
<name>A0A816MI28_BRANA</name>
<keyword evidence="1" id="KW-1133">Transmembrane helix</keyword>